<proteinExistence type="predicted"/>
<dbReference type="InterPro" id="IPR051471">
    <property type="entry name" value="Bacterial_PTS_sugar_comp"/>
</dbReference>
<dbReference type="Gene3D" id="3.40.50.510">
    <property type="entry name" value="Phosphotransferase system, mannose-type IIA component"/>
    <property type="match status" value="1"/>
</dbReference>
<evidence type="ECO:0000256" key="1">
    <source>
        <dbReference type="ARBA" id="ARBA00004496"/>
    </source>
</evidence>
<feature type="domain" description="PTS EIIA type-4" evidence="8">
    <location>
        <begin position="1"/>
        <end position="123"/>
    </location>
</feature>
<evidence type="ECO:0000256" key="7">
    <source>
        <dbReference type="ARBA" id="ARBA00022777"/>
    </source>
</evidence>
<comment type="caution">
    <text evidence="9">The sequence shown here is derived from an EMBL/GenBank/DDBJ whole genome shotgun (WGS) entry which is preliminary data.</text>
</comment>
<evidence type="ECO:0000313" key="9">
    <source>
        <dbReference type="EMBL" id="HGF35545.1"/>
    </source>
</evidence>
<keyword evidence="3" id="KW-0963">Cytoplasm</keyword>
<dbReference type="InterPro" id="IPR036662">
    <property type="entry name" value="PTS_EIIA_man-typ_sf"/>
</dbReference>
<comment type="subcellular location">
    <subcellularLocation>
        <location evidence="1">Cytoplasm</location>
    </subcellularLocation>
</comment>
<keyword evidence="5" id="KW-0808">Transferase</keyword>
<dbReference type="SUPFAM" id="SSF53062">
    <property type="entry name" value="PTS system fructose IIA component-like"/>
    <property type="match status" value="1"/>
</dbReference>
<dbReference type="GO" id="GO:0009401">
    <property type="term" value="P:phosphoenolpyruvate-dependent sugar phosphotransferase system"/>
    <property type="evidence" value="ECO:0007669"/>
    <property type="project" value="UniProtKB-KW"/>
</dbReference>
<dbReference type="InterPro" id="IPR033887">
    <property type="entry name" value="PTS_IIA_man"/>
</dbReference>
<evidence type="ECO:0000256" key="3">
    <source>
        <dbReference type="ARBA" id="ARBA00022490"/>
    </source>
</evidence>
<keyword evidence="6" id="KW-0598">Phosphotransferase system</keyword>
<dbReference type="GO" id="GO:0016020">
    <property type="term" value="C:membrane"/>
    <property type="evidence" value="ECO:0007669"/>
    <property type="project" value="InterPro"/>
</dbReference>
<dbReference type="GO" id="GO:0005737">
    <property type="term" value="C:cytoplasm"/>
    <property type="evidence" value="ECO:0007669"/>
    <property type="project" value="UniProtKB-SubCell"/>
</dbReference>
<dbReference type="InterPro" id="IPR004701">
    <property type="entry name" value="PTS_EIIA_man-typ"/>
</dbReference>
<dbReference type="PANTHER" id="PTHR33799:SF1">
    <property type="entry name" value="PTS SYSTEM MANNOSE-SPECIFIC EIIAB COMPONENT-RELATED"/>
    <property type="match status" value="1"/>
</dbReference>
<dbReference type="EMBL" id="DTMF01000342">
    <property type="protein sequence ID" value="HGF35545.1"/>
    <property type="molecule type" value="Genomic_DNA"/>
</dbReference>
<evidence type="ECO:0000256" key="2">
    <source>
        <dbReference type="ARBA" id="ARBA00022448"/>
    </source>
</evidence>
<evidence type="ECO:0000259" key="8">
    <source>
        <dbReference type="PROSITE" id="PS51096"/>
    </source>
</evidence>
<keyword evidence="7" id="KW-0418">Kinase</keyword>
<dbReference type="PROSITE" id="PS51096">
    <property type="entry name" value="PTS_EIIA_TYPE_4"/>
    <property type="match status" value="1"/>
</dbReference>
<accession>A0A7C3Z406</accession>
<keyword evidence="2" id="KW-0813">Transport</keyword>
<evidence type="ECO:0000256" key="5">
    <source>
        <dbReference type="ARBA" id="ARBA00022679"/>
    </source>
</evidence>
<sequence length="133" mass="14219">MIGVLIVTHRELAEALISVCDLIIGRQEGMLAVSLDPSESPETSMAQIKAALTQVNNGNGVIILTDMLGGTPSNLSLSFLQEGKVEVVTGVNLPMLMKLAHLRETKDLRQVAATLRQSGQQGITVASEVLQRK</sequence>
<reference evidence="9" key="1">
    <citation type="journal article" date="2020" name="mSystems">
        <title>Genome- and Community-Level Interaction Insights into Carbon Utilization and Element Cycling Functions of Hydrothermarchaeota in Hydrothermal Sediment.</title>
        <authorList>
            <person name="Zhou Z."/>
            <person name="Liu Y."/>
            <person name="Xu W."/>
            <person name="Pan J."/>
            <person name="Luo Z.H."/>
            <person name="Li M."/>
        </authorList>
    </citation>
    <scope>NUCLEOTIDE SEQUENCE [LARGE SCALE GENOMIC DNA]</scope>
    <source>
        <strain evidence="9">SpSt-897</strain>
    </source>
</reference>
<organism evidence="9">
    <name type="scientific">Desulfobacca acetoxidans</name>
    <dbReference type="NCBI Taxonomy" id="60893"/>
    <lineage>
        <taxon>Bacteria</taxon>
        <taxon>Pseudomonadati</taxon>
        <taxon>Thermodesulfobacteriota</taxon>
        <taxon>Desulfobaccia</taxon>
        <taxon>Desulfobaccales</taxon>
        <taxon>Desulfobaccaceae</taxon>
        <taxon>Desulfobacca</taxon>
    </lineage>
</organism>
<keyword evidence="4 9" id="KW-0762">Sugar transport</keyword>
<dbReference type="PANTHER" id="PTHR33799">
    <property type="entry name" value="PTS PERMEASE-RELATED-RELATED"/>
    <property type="match status" value="1"/>
</dbReference>
<evidence type="ECO:0000256" key="6">
    <source>
        <dbReference type="ARBA" id="ARBA00022683"/>
    </source>
</evidence>
<gene>
    <name evidence="9" type="ORF">ENW96_14385</name>
</gene>
<dbReference type="GO" id="GO:0016301">
    <property type="term" value="F:kinase activity"/>
    <property type="evidence" value="ECO:0007669"/>
    <property type="project" value="UniProtKB-KW"/>
</dbReference>
<name>A0A7C3Z406_9BACT</name>
<dbReference type="Pfam" id="PF03610">
    <property type="entry name" value="EIIA-man"/>
    <property type="match status" value="1"/>
</dbReference>
<protein>
    <submittedName>
        <fullName evidence="9">PTS sugar transporter subunit IIA</fullName>
    </submittedName>
</protein>
<evidence type="ECO:0000256" key="4">
    <source>
        <dbReference type="ARBA" id="ARBA00022597"/>
    </source>
</evidence>
<dbReference type="AlphaFoldDB" id="A0A7C3Z406"/>
<dbReference type="CDD" id="cd00006">
    <property type="entry name" value="PTS_IIA_man"/>
    <property type="match status" value="1"/>
</dbReference>